<dbReference type="AlphaFoldDB" id="A0A1B9C251"/>
<protein>
    <submittedName>
        <fullName evidence="2">Kinase domain protein</fullName>
    </submittedName>
</protein>
<accession>A0A1B9C251</accession>
<organism evidence="2">
    <name type="scientific">Tetrahymena thermophila (strain SB210)</name>
    <dbReference type="NCBI Taxonomy" id="312017"/>
    <lineage>
        <taxon>Eukaryota</taxon>
        <taxon>Sar</taxon>
        <taxon>Alveolata</taxon>
        <taxon>Ciliophora</taxon>
        <taxon>Intramacronucleata</taxon>
        <taxon>Oligohymenophorea</taxon>
        <taxon>Hymenostomatida</taxon>
        <taxon>Tetrahymenina</taxon>
        <taxon>Tetrahymenidae</taxon>
        <taxon>Tetrahymena</taxon>
    </lineage>
</organism>
<feature type="compositionally biased region" description="Polar residues" evidence="1">
    <location>
        <begin position="1"/>
        <end position="11"/>
    </location>
</feature>
<proteinExistence type="predicted"/>
<sequence>MRDSQCRMSFISQSTQDSGSKSSNTPVQYDKYSIEKLFDPVQVSYIKSYKESAVGKYFYWDLLAEKYFNIIYQELKQVIWMEEDVIELYFDHKFTQNDSYIIKKKVWKLRNKSQEIEVTKNISNKIIWKYKSCSCK</sequence>
<dbReference type="EMBL" id="JH659664">
    <property type="protein sequence ID" value="OCB06976.1"/>
    <property type="molecule type" value="Genomic_DNA"/>
</dbReference>
<keyword evidence="2" id="KW-0418">Kinase</keyword>
<name>A0A1B9C251_TETTS</name>
<feature type="compositionally biased region" description="Low complexity" evidence="1">
    <location>
        <begin position="12"/>
        <end position="23"/>
    </location>
</feature>
<gene>
    <name evidence="2" type="ORF">TTHMIC_00003</name>
</gene>
<evidence type="ECO:0000313" key="2">
    <source>
        <dbReference type="EMBL" id="OCB06976.1"/>
    </source>
</evidence>
<keyword evidence="2" id="KW-0808">Transferase</keyword>
<reference evidence="2" key="2">
    <citation type="submission" date="2016-07" db="EMBL/GenBank/DDBJ databases">
        <authorList>
            <person name="Coyne R.S."/>
            <person name="Hamilton E.P."/>
            <person name="Orias E."/>
            <person name="Russ C."/>
            <person name="Kapusta A."/>
            <person name="Bidwell S.L."/>
            <person name="Krishnakumar V."/>
            <person name="Zafar N."/>
            <person name="Tang H."/>
            <person name="Hadjithomas M."/>
        </authorList>
    </citation>
    <scope>NUCLEOTIDE SEQUENCE [LARGE SCALE GENOMIC DNA]</scope>
    <source>
        <strain evidence="2">SB210</strain>
    </source>
</reference>
<reference evidence="2" key="1">
    <citation type="submission" date="2011-11" db="EMBL/GenBank/DDBJ databases">
        <title>The Genome Sequence of Tetrahymena thermophila SB210.</title>
        <authorList>
            <consortium name="The Broad Institute Genome Sequencing Platform"/>
            <person name="Russ C."/>
            <person name="Coyne R.S."/>
            <person name="Orias E."/>
            <person name="Taverna S.D."/>
            <person name="Papazyan R."/>
            <person name="Young S.K."/>
            <person name="Zeng Q."/>
            <person name="Gargeya S."/>
            <person name="Fitzgerald M."/>
            <person name="Haas B."/>
            <person name="Abouelleil A."/>
            <person name="Alvarado L."/>
            <person name="Arachchi H.M."/>
            <person name="Berlin A."/>
            <person name="Brown A."/>
            <person name="Chapman S.B."/>
            <person name="Chen Z."/>
            <person name="Dunbar C."/>
            <person name="Freedman E."/>
            <person name="Gearin G."/>
            <person name="Goldberg J."/>
            <person name="Griggs A."/>
            <person name="Gujja S."/>
            <person name="Heiman D."/>
            <person name="Howarth C."/>
            <person name="Lui A."/>
            <person name="MacDonald P.J.P."/>
            <person name="Montmayeur A."/>
            <person name="Murphy C."/>
            <person name="Neiman D."/>
            <person name="Pearson M."/>
            <person name="Priest M."/>
            <person name="Roberts A."/>
            <person name="Saif S."/>
            <person name="Shea T."/>
            <person name="Sisk P."/>
            <person name="Stolte C."/>
            <person name="Sykes S."/>
            <person name="Wortman J."/>
            <person name="Nusbaum C."/>
            <person name="Birren B."/>
        </authorList>
    </citation>
    <scope>NUCLEOTIDE SEQUENCE [LARGE SCALE GENOMIC DNA]</scope>
    <source>
        <strain evidence="2">SB210</strain>
    </source>
</reference>
<feature type="region of interest" description="Disordered" evidence="1">
    <location>
        <begin position="1"/>
        <end position="26"/>
    </location>
</feature>
<evidence type="ECO:0000256" key="1">
    <source>
        <dbReference type="SAM" id="MobiDB-lite"/>
    </source>
</evidence>
<dbReference type="Proteomes" id="UP000242602">
    <property type="component" value="Unassembled WGS sequence"/>
</dbReference>
<dbReference type="GO" id="GO:0016301">
    <property type="term" value="F:kinase activity"/>
    <property type="evidence" value="ECO:0007669"/>
    <property type="project" value="UniProtKB-KW"/>
</dbReference>